<reference evidence="10" key="1">
    <citation type="journal article" date="2014" name="Int. J. Syst. Evol. Microbiol.">
        <title>Complete genome sequence of Corynebacterium casei LMG S-19264T (=DSM 44701T), isolated from a smear-ripened cheese.</title>
        <authorList>
            <consortium name="US DOE Joint Genome Institute (JGI-PGF)"/>
            <person name="Walter F."/>
            <person name="Albersmeier A."/>
            <person name="Kalinowski J."/>
            <person name="Ruckert C."/>
        </authorList>
    </citation>
    <scope>NUCLEOTIDE SEQUENCE</scope>
    <source>
        <strain evidence="10">JCM 15325</strain>
    </source>
</reference>
<dbReference type="InterPro" id="IPR012795">
    <property type="entry name" value="tRNA_Ile_lys_synt_N"/>
</dbReference>
<dbReference type="Proteomes" id="UP000654670">
    <property type="component" value="Unassembled WGS sequence"/>
</dbReference>
<comment type="similarity">
    <text evidence="8">Belongs to the tRNA(Ile)-lysidine synthase family.</text>
</comment>
<feature type="domain" description="Lysidine-tRNA(Ile) synthetase C-terminal" evidence="9">
    <location>
        <begin position="391"/>
        <end position="466"/>
    </location>
</feature>
<dbReference type="GO" id="GO:0005524">
    <property type="term" value="F:ATP binding"/>
    <property type="evidence" value="ECO:0007669"/>
    <property type="project" value="UniProtKB-UniRule"/>
</dbReference>
<gene>
    <name evidence="8 10" type="primary">tilS</name>
    <name evidence="10" type="ORF">GCM10007968_30220</name>
</gene>
<dbReference type="InterPro" id="IPR012796">
    <property type="entry name" value="Lysidine-tRNA-synth_C"/>
</dbReference>
<feature type="binding site" evidence="8">
    <location>
        <begin position="28"/>
        <end position="33"/>
    </location>
    <ligand>
        <name>ATP</name>
        <dbReference type="ChEBI" id="CHEBI:30616"/>
    </ligand>
</feature>
<dbReference type="SUPFAM" id="SSF56037">
    <property type="entry name" value="PheT/TilS domain"/>
    <property type="match status" value="1"/>
</dbReference>
<keyword evidence="11" id="KW-1185">Reference proteome</keyword>
<dbReference type="Gene3D" id="3.40.50.620">
    <property type="entry name" value="HUPs"/>
    <property type="match status" value="1"/>
</dbReference>
<dbReference type="PANTHER" id="PTHR43033:SF1">
    <property type="entry name" value="TRNA(ILE)-LYSIDINE SYNTHASE-RELATED"/>
    <property type="match status" value="1"/>
</dbReference>
<dbReference type="Pfam" id="PF11734">
    <property type="entry name" value="TilS_C"/>
    <property type="match status" value="1"/>
</dbReference>
<dbReference type="Pfam" id="PF01171">
    <property type="entry name" value="ATP_bind_3"/>
    <property type="match status" value="1"/>
</dbReference>
<dbReference type="NCBIfam" id="TIGR02433">
    <property type="entry name" value="lysidine_TilS_C"/>
    <property type="match status" value="1"/>
</dbReference>
<dbReference type="AlphaFoldDB" id="A0A917W5B3"/>
<comment type="caution">
    <text evidence="10">The sequence shown here is derived from an EMBL/GenBank/DDBJ whole genome shotgun (WGS) entry which is preliminary data.</text>
</comment>
<evidence type="ECO:0000256" key="6">
    <source>
        <dbReference type="ARBA" id="ARBA00022840"/>
    </source>
</evidence>
<dbReference type="SUPFAM" id="SSF82829">
    <property type="entry name" value="MesJ substrate recognition domain-like"/>
    <property type="match status" value="1"/>
</dbReference>
<evidence type="ECO:0000256" key="4">
    <source>
        <dbReference type="ARBA" id="ARBA00022694"/>
    </source>
</evidence>
<dbReference type="SMART" id="SM00977">
    <property type="entry name" value="TilS_C"/>
    <property type="match status" value="1"/>
</dbReference>
<evidence type="ECO:0000256" key="8">
    <source>
        <dbReference type="HAMAP-Rule" id="MF_01161"/>
    </source>
</evidence>
<comment type="function">
    <text evidence="8">Ligates lysine onto the cytidine present at position 34 of the AUA codon-specific tRNA(Ile) that contains the anticodon CAU, in an ATP-dependent manner. Cytidine is converted to lysidine, thus changing the amino acid specificity of the tRNA from methionine to isoleucine.</text>
</comment>
<keyword evidence="4 8" id="KW-0819">tRNA processing</keyword>
<dbReference type="GO" id="GO:0032267">
    <property type="term" value="F:tRNA(Ile)-lysidine synthase activity"/>
    <property type="evidence" value="ECO:0007669"/>
    <property type="project" value="UniProtKB-EC"/>
</dbReference>
<dbReference type="CDD" id="cd01992">
    <property type="entry name" value="TilS_N"/>
    <property type="match status" value="1"/>
</dbReference>
<organism evidence="10 11">
    <name type="scientific">Sporolactobacillus putidus</name>
    <dbReference type="NCBI Taxonomy" id="492735"/>
    <lineage>
        <taxon>Bacteria</taxon>
        <taxon>Bacillati</taxon>
        <taxon>Bacillota</taxon>
        <taxon>Bacilli</taxon>
        <taxon>Bacillales</taxon>
        <taxon>Sporolactobacillaceae</taxon>
        <taxon>Sporolactobacillus</taxon>
    </lineage>
</organism>
<evidence type="ECO:0000256" key="1">
    <source>
        <dbReference type="ARBA" id="ARBA00004496"/>
    </source>
</evidence>
<protein>
    <recommendedName>
        <fullName evidence="8">tRNA(Ile)-lysidine synthase</fullName>
        <ecNumber evidence="8">6.3.4.19</ecNumber>
    </recommendedName>
    <alternativeName>
        <fullName evidence="8">tRNA(Ile)-2-lysyl-cytidine synthase</fullName>
    </alternativeName>
    <alternativeName>
        <fullName evidence="8">tRNA(Ile)-lysidine synthetase</fullName>
    </alternativeName>
</protein>
<comment type="domain">
    <text evidence="8">The N-terminal region contains the highly conserved SGGXDS motif, predicted to be a P-loop motif involved in ATP binding.</text>
</comment>
<dbReference type="PANTHER" id="PTHR43033">
    <property type="entry name" value="TRNA(ILE)-LYSIDINE SYNTHASE-RELATED"/>
    <property type="match status" value="1"/>
</dbReference>
<name>A0A917W5B3_9BACL</name>
<keyword evidence="3 8" id="KW-0436">Ligase</keyword>
<dbReference type="GO" id="GO:0006400">
    <property type="term" value="P:tRNA modification"/>
    <property type="evidence" value="ECO:0007669"/>
    <property type="project" value="UniProtKB-UniRule"/>
</dbReference>
<dbReference type="HAMAP" id="MF_01161">
    <property type="entry name" value="tRNA_Ile_lys_synt"/>
    <property type="match status" value="1"/>
</dbReference>
<comment type="catalytic activity">
    <reaction evidence="7 8">
        <text>cytidine(34) in tRNA(Ile2) + L-lysine + ATP = lysidine(34) in tRNA(Ile2) + AMP + diphosphate + H(+)</text>
        <dbReference type="Rhea" id="RHEA:43744"/>
        <dbReference type="Rhea" id="RHEA-COMP:10625"/>
        <dbReference type="Rhea" id="RHEA-COMP:10670"/>
        <dbReference type="ChEBI" id="CHEBI:15378"/>
        <dbReference type="ChEBI" id="CHEBI:30616"/>
        <dbReference type="ChEBI" id="CHEBI:32551"/>
        <dbReference type="ChEBI" id="CHEBI:33019"/>
        <dbReference type="ChEBI" id="CHEBI:82748"/>
        <dbReference type="ChEBI" id="CHEBI:83665"/>
        <dbReference type="ChEBI" id="CHEBI:456215"/>
        <dbReference type="EC" id="6.3.4.19"/>
    </reaction>
</comment>
<dbReference type="InterPro" id="IPR014729">
    <property type="entry name" value="Rossmann-like_a/b/a_fold"/>
</dbReference>
<accession>A0A917W5B3</accession>
<evidence type="ECO:0000313" key="11">
    <source>
        <dbReference type="Proteomes" id="UP000654670"/>
    </source>
</evidence>
<keyword evidence="5 8" id="KW-0547">Nucleotide-binding</keyword>
<dbReference type="EC" id="6.3.4.19" evidence="8"/>
<evidence type="ECO:0000256" key="3">
    <source>
        <dbReference type="ARBA" id="ARBA00022598"/>
    </source>
</evidence>
<dbReference type="NCBIfam" id="TIGR02432">
    <property type="entry name" value="lysidine_TilS_N"/>
    <property type="match status" value="1"/>
</dbReference>
<proteinExistence type="inferred from homology"/>
<dbReference type="InterPro" id="IPR011063">
    <property type="entry name" value="TilS/TtcA_N"/>
</dbReference>
<dbReference type="InterPro" id="IPR012094">
    <property type="entry name" value="tRNA_Ile_lys_synt"/>
</dbReference>
<evidence type="ECO:0000256" key="7">
    <source>
        <dbReference type="ARBA" id="ARBA00048539"/>
    </source>
</evidence>
<dbReference type="SUPFAM" id="SSF52402">
    <property type="entry name" value="Adenine nucleotide alpha hydrolases-like"/>
    <property type="match status" value="1"/>
</dbReference>
<dbReference type="RefSeq" id="WP_188804866.1">
    <property type="nucleotide sequence ID" value="NZ_BMOK01000018.1"/>
</dbReference>
<evidence type="ECO:0000256" key="5">
    <source>
        <dbReference type="ARBA" id="ARBA00022741"/>
    </source>
</evidence>
<dbReference type="EMBL" id="BMOK01000018">
    <property type="protein sequence ID" value="GGL64256.1"/>
    <property type="molecule type" value="Genomic_DNA"/>
</dbReference>
<reference evidence="10" key="2">
    <citation type="submission" date="2020-09" db="EMBL/GenBank/DDBJ databases">
        <authorList>
            <person name="Sun Q."/>
            <person name="Ohkuma M."/>
        </authorList>
    </citation>
    <scope>NUCLEOTIDE SEQUENCE</scope>
    <source>
        <strain evidence="10">JCM 15325</strain>
    </source>
</reference>
<dbReference type="GO" id="GO:0005737">
    <property type="term" value="C:cytoplasm"/>
    <property type="evidence" value="ECO:0007669"/>
    <property type="project" value="UniProtKB-SubCell"/>
</dbReference>
<evidence type="ECO:0000313" key="10">
    <source>
        <dbReference type="EMBL" id="GGL64256.1"/>
    </source>
</evidence>
<evidence type="ECO:0000256" key="2">
    <source>
        <dbReference type="ARBA" id="ARBA00022490"/>
    </source>
</evidence>
<dbReference type="Gene3D" id="3.30.465.60">
    <property type="match status" value="1"/>
</dbReference>
<comment type="subcellular location">
    <subcellularLocation>
        <location evidence="1 8">Cytoplasm</location>
    </subcellularLocation>
</comment>
<evidence type="ECO:0000259" key="9">
    <source>
        <dbReference type="SMART" id="SM00977"/>
    </source>
</evidence>
<keyword evidence="2 8" id="KW-0963">Cytoplasm</keyword>
<keyword evidence="6 8" id="KW-0067">ATP-binding</keyword>
<sequence>MTFEESVTQFIRNHGLIHPRMRLVAGVSGGADSMALLQYLCGKRKAWELELAVCSVDHGLRGVSGREDLAFVASFCQRENIVFFGKTVDVRAYCTKKHLGIEAAARELRYQAFEEALGGFGADALVLAHHGDDQIETMLMREVRGRIGIARSGIPVRRPFAGKELIRPLLSQTKSALEAYCAAHGLKPRHDATNESDRHTRNRFRKQVLPFLKQENPSVHLKFQYESETIAEDEAFLLRLAEQQLGSVILEKSADQVKISVPDLLIIPFSLQRRIIHLILNYLYTNRKIQPMHQSIHIENLLQLLRSGRSSGHAVFPEGLSARKSYEVCLIGFLSRVVDKSYDIVLRVPGRTLFSAGTIEAEFLPGGFCVGTAVTGPDSIIIDYHNVAGPLRVRTWQPGDRMMPSGMTGTQKIQRIFINEKIDREKRFIWPLVVDGKDSVLWLPLLRRGWRSSLEVQKREACYLKLTFTPIDDLGRIKA</sequence>